<feature type="region of interest" description="Disordered" evidence="5">
    <location>
        <begin position="338"/>
        <end position="357"/>
    </location>
</feature>
<protein>
    <submittedName>
        <fullName evidence="7">LacI family DNA-binding transcriptional regulator</fullName>
    </submittedName>
</protein>
<keyword evidence="8" id="KW-1185">Reference proteome</keyword>
<dbReference type="Gene3D" id="1.10.260.40">
    <property type="entry name" value="lambda repressor-like DNA-binding domains"/>
    <property type="match status" value="1"/>
</dbReference>
<gene>
    <name evidence="7" type="ORF">E6C48_22045</name>
</gene>
<dbReference type="InterPro" id="IPR046335">
    <property type="entry name" value="LacI/GalR-like_sensor"/>
</dbReference>
<dbReference type="Pfam" id="PF13377">
    <property type="entry name" value="Peripla_BP_3"/>
    <property type="match status" value="1"/>
</dbReference>
<evidence type="ECO:0000256" key="3">
    <source>
        <dbReference type="ARBA" id="ARBA00023125"/>
    </source>
</evidence>
<dbReference type="PANTHER" id="PTHR30146:SF95">
    <property type="entry name" value="RIBOSE OPERON REPRESSOR"/>
    <property type="match status" value="1"/>
</dbReference>
<dbReference type="EMBL" id="SSNY01000021">
    <property type="protein sequence ID" value="THF54421.1"/>
    <property type="molecule type" value="Genomic_DNA"/>
</dbReference>
<evidence type="ECO:0000313" key="8">
    <source>
        <dbReference type="Proteomes" id="UP000306441"/>
    </source>
</evidence>
<feature type="domain" description="HTH lacI-type" evidence="6">
    <location>
        <begin position="11"/>
        <end position="65"/>
    </location>
</feature>
<dbReference type="PROSITE" id="PS50932">
    <property type="entry name" value="HTH_LACI_2"/>
    <property type="match status" value="1"/>
</dbReference>
<dbReference type="CDD" id="cd01392">
    <property type="entry name" value="HTH_LacI"/>
    <property type="match status" value="1"/>
</dbReference>
<evidence type="ECO:0000313" key="7">
    <source>
        <dbReference type="EMBL" id="THF54421.1"/>
    </source>
</evidence>
<keyword evidence="4" id="KW-0804">Transcription</keyword>
<dbReference type="PANTHER" id="PTHR30146">
    <property type="entry name" value="LACI-RELATED TRANSCRIPTIONAL REPRESSOR"/>
    <property type="match status" value="1"/>
</dbReference>
<keyword evidence="1" id="KW-0678">Repressor</keyword>
<sequence length="357" mass="38420">MSNVKTMRSFVTAQQVAAAAGVSRSAVSRTFTDGASVSEHTRRKVLEAAEQLGYHVNHLARSLIQDASGIVCVVGSDLHFPYQSMILDAMTRRLQSDNRVAMVINTSGEADSVEAALRQTLNYRADATVVLSGAPRASLIETCVRSGQHVILINREESQSGTQSVHVDNAQACREAFHMLRRAGCTDIALISSSAGTPSITMRERAFEGAATEAGMSVRTMRTGPTGYATGYEAGRQILAGSQRPDAAFCVTDLLACGFMDAARNEFGISIPDELCVVGFDDIEQAGWGSYALTTFHQPIDQMVDHIATLLDESERGIVSEPTATFQAVPVWRRSVRPNGRATTSPLSRSTENRSDG</sequence>
<evidence type="ECO:0000256" key="2">
    <source>
        <dbReference type="ARBA" id="ARBA00023015"/>
    </source>
</evidence>
<dbReference type="SUPFAM" id="SSF53822">
    <property type="entry name" value="Periplasmic binding protein-like I"/>
    <property type="match status" value="1"/>
</dbReference>
<evidence type="ECO:0000256" key="4">
    <source>
        <dbReference type="ARBA" id="ARBA00023163"/>
    </source>
</evidence>
<accession>A0ABY2Q0V9</accession>
<dbReference type="CDD" id="cd06278">
    <property type="entry name" value="PBP1_LacI-like"/>
    <property type="match status" value="1"/>
</dbReference>
<feature type="compositionally biased region" description="Polar residues" evidence="5">
    <location>
        <begin position="341"/>
        <end position="350"/>
    </location>
</feature>
<dbReference type="SUPFAM" id="SSF47413">
    <property type="entry name" value="lambda repressor-like DNA-binding domains"/>
    <property type="match status" value="1"/>
</dbReference>
<keyword evidence="2" id="KW-0805">Transcription regulation</keyword>
<proteinExistence type="predicted"/>
<name>A0ABY2Q0V9_9HYPH</name>
<dbReference type="InterPro" id="IPR000843">
    <property type="entry name" value="HTH_LacI"/>
</dbReference>
<evidence type="ECO:0000259" key="6">
    <source>
        <dbReference type="PROSITE" id="PS50932"/>
    </source>
</evidence>
<dbReference type="Pfam" id="PF00356">
    <property type="entry name" value="LacI"/>
    <property type="match status" value="1"/>
</dbReference>
<keyword evidence="3 7" id="KW-0238">DNA-binding</keyword>
<dbReference type="InterPro" id="IPR028082">
    <property type="entry name" value="Peripla_BP_I"/>
</dbReference>
<organism evidence="7 8">
    <name type="scientific">Ollibium composti</name>
    <dbReference type="NCBI Taxonomy" id="2675109"/>
    <lineage>
        <taxon>Bacteria</taxon>
        <taxon>Pseudomonadati</taxon>
        <taxon>Pseudomonadota</taxon>
        <taxon>Alphaproteobacteria</taxon>
        <taxon>Hyphomicrobiales</taxon>
        <taxon>Phyllobacteriaceae</taxon>
        <taxon>Ollibium</taxon>
    </lineage>
</organism>
<evidence type="ECO:0000256" key="1">
    <source>
        <dbReference type="ARBA" id="ARBA00022491"/>
    </source>
</evidence>
<evidence type="ECO:0000256" key="5">
    <source>
        <dbReference type="SAM" id="MobiDB-lite"/>
    </source>
</evidence>
<dbReference type="Gene3D" id="3.40.50.2300">
    <property type="match status" value="2"/>
</dbReference>
<dbReference type="SMART" id="SM00354">
    <property type="entry name" value="HTH_LACI"/>
    <property type="match status" value="1"/>
</dbReference>
<dbReference type="GO" id="GO:0003677">
    <property type="term" value="F:DNA binding"/>
    <property type="evidence" value="ECO:0007669"/>
    <property type="project" value="UniProtKB-KW"/>
</dbReference>
<dbReference type="Proteomes" id="UP000306441">
    <property type="component" value="Unassembled WGS sequence"/>
</dbReference>
<comment type="caution">
    <text evidence="7">The sequence shown here is derived from an EMBL/GenBank/DDBJ whole genome shotgun (WGS) entry which is preliminary data.</text>
</comment>
<dbReference type="InterPro" id="IPR010982">
    <property type="entry name" value="Lambda_DNA-bd_dom_sf"/>
</dbReference>
<reference evidence="7 8" key="1">
    <citation type="submission" date="2019-04" db="EMBL/GenBank/DDBJ databases">
        <title>Mesorhizobium composti sp. nov., isolated from compost.</title>
        <authorList>
            <person name="Lin S.-Y."/>
            <person name="Hameed A."/>
            <person name="Hsieh Y.-T."/>
            <person name="Young C.-C."/>
        </authorList>
    </citation>
    <scope>NUCLEOTIDE SEQUENCE [LARGE SCALE GENOMIC DNA]</scope>
    <source>
        <strain evidence="7 8">CC-YTH430</strain>
    </source>
</reference>